<comment type="caution">
    <text evidence="2">The sequence shown here is derived from an EMBL/GenBank/DDBJ whole genome shotgun (WGS) entry which is preliminary data.</text>
</comment>
<proteinExistence type="predicted"/>
<name>A0A1Z5HPT5_9FIRM</name>
<keyword evidence="1" id="KW-0812">Transmembrane</keyword>
<sequence>MLVHGLKIPVIILTAILTFGLLLGGQWLYTHYQVEQPLAAQLERVNGVDDYYIQKKNAKLLVSVSLAPVNNLMHTYREIEQAVREVFPGKSIELIVKDRRNKLLERAWYESQFAVHQAVAQGSYVEMARVIEEVSNKYNIERYAVNIDQDNIYVQFHKDEVYLYEIVSRRRPIPEKLLGYR</sequence>
<dbReference type="OrthoDB" id="1722928at2"/>
<evidence type="ECO:0000313" key="3">
    <source>
        <dbReference type="Proteomes" id="UP000197032"/>
    </source>
</evidence>
<keyword evidence="1" id="KW-1133">Transmembrane helix</keyword>
<evidence type="ECO:0000313" key="2">
    <source>
        <dbReference type="EMBL" id="GAW91542.1"/>
    </source>
</evidence>
<reference evidence="3" key="1">
    <citation type="journal article" date="2017" name="Appl. Environ. Microbiol.">
        <title>Genomic analysis of Calderihabitans maritimus KKC1, a thermophilic hydrogenogenic carboxydotrophic bacterium isolated from marine sediment.</title>
        <authorList>
            <person name="Omae K."/>
            <person name="Yoneda Y."/>
            <person name="Fukuyama Y."/>
            <person name="Yoshida T."/>
            <person name="Sako Y."/>
        </authorList>
    </citation>
    <scope>NUCLEOTIDE SEQUENCE [LARGE SCALE GENOMIC DNA]</scope>
    <source>
        <strain evidence="3">KKC1</strain>
    </source>
</reference>
<accession>A0A1Z5HPT5</accession>
<feature type="transmembrane region" description="Helical" evidence="1">
    <location>
        <begin position="6"/>
        <end position="29"/>
    </location>
</feature>
<dbReference type="AlphaFoldDB" id="A0A1Z5HPT5"/>
<organism evidence="2 3">
    <name type="scientific">Calderihabitans maritimus</name>
    <dbReference type="NCBI Taxonomy" id="1246530"/>
    <lineage>
        <taxon>Bacteria</taxon>
        <taxon>Bacillati</taxon>
        <taxon>Bacillota</taxon>
        <taxon>Clostridia</taxon>
        <taxon>Neomoorellales</taxon>
        <taxon>Calderihabitantaceae</taxon>
        <taxon>Calderihabitans</taxon>
    </lineage>
</organism>
<dbReference type="Proteomes" id="UP000197032">
    <property type="component" value="Unassembled WGS sequence"/>
</dbReference>
<evidence type="ECO:0000256" key="1">
    <source>
        <dbReference type="SAM" id="Phobius"/>
    </source>
</evidence>
<keyword evidence="1" id="KW-0472">Membrane</keyword>
<protein>
    <submittedName>
        <fullName evidence="2">Uncharacterized protein</fullName>
    </submittedName>
</protein>
<keyword evidence="3" id="KW-1185">Reference proteome</keyword>
<dbReference type="EMBL" id="BDGJ01000018">
    <property type="protein sequence ID" value="GAW91542.1"/>
    <property type="molecule type" value="Genomic_DNA"/>
</dbReference>
<gene>
    <name evidence="2" type="ORF">KKC1_07030</name>
</gene>
<dbReference type="RefSeq" id="WP_088553056.1">
    <property type="nucleotide sequence ID" value="NZ_BDGJ01000018.1"/>
</dbReference>